<sequence>MQYCIEEYVNEEFVRNGAKIRQAIDTARGLDMSYLPKKLAGGIADSFDNADTSMLLLTEARRAEVRINDAAVPYRPVHRKVRLIEYQVRQIEDEIQELGRAVQGLSENETIARNEEISALETEKARLTANIPDDWDQVHKEFAEFTKAETNARRKYRRAVDSAYSPIFDLIVLMEANDSFSALEDDLVALRNKLAKGSAPEEMIDPLKALAKQFGAIKGAGDIKSEIGKSRRILGKKSP</sequence>
<feature type="non-terminal residue" evidence="2">
    <location>
        <position position="239"/>
    </location>
</feature>
<protein>
    <submittedName>
        <fullName evidence="2">Uncharacterized protein</fullName>
    </submittedName>
</protein>
<proteinExistence type="predicted"/>
<dbReference type="EMBL" id="UINC01210749">
    <property type="protein sequence ID" value="SVE34365.1"/>
    <property type="molecule type" value="Genomic_DNA"/>
</dbReference>
<name>A0A383CRB7_9ZZZZ</name>
<reference evidence="2" key="1">
    <citation type="submission" date="2018-05" db="EMBL/GenBank/DDBJ databases">
        <authorList>
            <person name="Lanie J.A."/>
            <person name="Ng W.-L."/>
            <person name="Kazmierczak K.M."/>
            <person name="Andrzejewski T.M."/>
            <person name="Davidsen T.M."/>
            <person name="Wayne K.J."/>
            <person name="Tettelin H."/>
            <person name="Glass J.I."/>
            <person name="Rusch D."/>
            <person name="Podicherti R."/>
            <person name="Tsui H.-C.T."/>
            <person name="Winkler M.E."/>
        </authorList>
    </citation>
    <scope>NUCLEOTIDE SEQUENCE</scope>
</reference>
<accession>A0A383CRB7</accession>
<gene>
    <name evidence="2" type="ORF">METZ01_LOCUS487219</name>
</gene>
<evidence type="ECO:0000256" key="1">
    <source>
        <dbReference type="SAM" id="Coils"/>
    </source>
</evidence>
<keyword evidence="1" id="KW-0175">Coiled coil</keyword>
<organism evidence="2">
    <name type="scientific">marine metagenome</name>
    <dbReference type="NCBI Taxonomy" id="408172"/>
    <lineage>
        <taxon>unclassified sequences</taxon>
        <taxon>metagenomes</taxon>
        <taxon>ecological metagenomes</taxon>
    </lineage>
</organism>
<feature type="coiled-coil region" evidence="1">
    <location>
        <begin position="81"/>
        <end position="108"/>
    </location>
</feature>
<dbReference type="AlphaFoldDB" id="A0A383CRB7"/>
<evidence type="ECO:0000313" key="2">
    <source>
        <dbReference type="EMBL" id="SVE34365.1"/>
    </source>
</evidence>